<reference evidence="3" key="1">
    <citation type="submission" date="2011-12" db="EMBL/GenBank/DDBJ databases">
        <title>The complete genome of chromosome of Sulfobacillus acidophilus DSM 10332.</title>
        <authorList>
            <person name="Lucas S."/>
            <person name="Han J."/>
            <person name="Lapidus A."/>
            <person name="Bruce D."/>
            <person name="Goodwin L."/>
            <person name="Pitluck S."/>
            <person name="Peters L."/>
            <person name="Kyrpides N."/>
            <person name="Mavromatis K."/>
            <person name="Ivanova N."/>
            <person name="Mikhailova N."/>
            <person name="Chertkov O."/>
            <person name="Saunders E."/>
            <person name="Detter J.C."/>
            <person name="Tapia R."/>
            <person name="Han C."/>
            <person name="Land M."/>
            <person name="Hauser L."/>
            <person name="Markowitz V."/>
            <person name="Cheng J.-F."/>
            <person name="Hugenholtz P."/>
            <person name="Woyke T."/>
            <person name="Wu D."/>
            <person name="Pukall R."/>
            <person name="Gehrich-Schroeter G."/>
            <person name="Schneider S."/>
            <person name="Klenk H.-P."/>
            <person name="Eisen J.A."/>
        </authorList>
    </citation>
    <scope>NUCLEOTIDE SEQUENCE [LARGE SCALE GENOMIC DNA]</scope>
    <source>
        <strain evidence="3">ATCC 700253 / DSM 10332 / NAL</strain>
    </source>
</reference>
<evidence type="ECO:0000256" key="1">
    <source>
        <dbReference type="SAM" id="SignalP"/>
    </source>
</evidence>
<feature type="signal peptide" evidence="1">
    <location>
        <begin position="1"/>
        <end position="21"/>
    </location>
</feature>
<dbReference type="Proteomes" id="UP000005439">
    <property type="component" value="Chromosome"/>
</dbReference>
<organism evidence="2 3">
    <name type="scientific">Sulfobacillus acidophilus (strain ATCC 700253 / DSM 10332 / NAL)</name>
    <dbReference type="NCBI Taxonomy" id="679936"/>
    <lineage>
        <taxon>Bacteria</taxon>
        <taxon>Bacillati</taxon>
        <taxon>Bacillota</taxon>
        <taxon>Clostridia</taxon>
        <taxon>Eubacteriales</taxon>
        <taxon>Clostridiales Family XVII. Incertae Sedis</taxon>
        <taxon>Sulfobacillus</taxon>
    </lineage>
</organism>
<dbReference type="PATRIC" id="fig|679936.5.peg.2158"/>
<protein>
    <submittedName>
        <fullName evidence="2">Cell surface receptor IPT/TIG domain protein</fullName>
    </submittedName>
</protein>
<dbReference type="InterPro" id="IPR014756">
    <property type="entry name" value="Ig_E-set"/>
</dbReference>
<dbReference type="AlphaFoldDB" id="G8TSW4"/>
<proteinExistence type="predicted"/>
<sequence length="763" mass="79849">MPILKYIATALLIPLVAAVSAPVDVGQTTASDAPSSSITVPVSRSDYGINVFSYDSQLNDPSTAPALIGLGMGMQQFPNDVEWSWVTNQYRYGGESPVSLNGWGNLLKQTENTGLYIFDYDENPTFSGGGSPADAVQLTQYILAHHLPITAIVIGDEEYGQWDHYANLNPSFSATYYATQAARIAQAIHAVDPAMQVGVSFTLSQDPAGLWWDQTVLRMDAPYINFLSVHDYPNGSALSNAALLSALPGEIAQSMDFAQSEISANVPPTLRNRLQIWVTEFNPYQEPGIQSIEPVYGAAMVESAMLWRADGAAKLFIWSYDGEPHLTTSPWSLATNSRVPFGLYALAGDGQSPEIGINTLYPSGAALSTYMNAIGSGGRLTVNVTPDTVIGQVVSPKGVHVFAVNTSAVSRSIDQTTLPPASLTVLTNPVLSPVPPSNLSGNPTGFASYQPSVPTVNALPPLYPGESVTVTGSGFGSAGPNARVILDQNGISYGASGDAYSVNIIRWSNTAITFTVPDGTSGPPLVPGNASLTVETDAQLVSTSLPISITAPPVLNASIEPGATVYPGEILTVTGSGFGTEQGSGFVMLSQNSISYGAPFDAYKLRIIAWTPTAVSFQVPNGWSGPSLSPGLATLDIVSETGLKSAPISLMVTTPPQIAITLEPSDHVLPGEWLTIYGSNFGSSQGSGYVTITQNGVSYGAPGDWYGLTVGAWSDTAVTFQVPLPGMSNTGHLEPGLQSGPATLSLVTGDGLVSVPLTITVGN</sequence>
<dbReference type="HOGENOM" id="CLU_365583_0_0_9"/>
<evidence type="ECO:0000313" key="2">
    <source>
        <dbReference type="EMBL" id="AEW05579.1"/>
    </source>
</evidence>
<feature type="chain" id="PRO_5038413074" evidence="1">
    <location>
        <begin position="22"/>
        <end position="763"/>
    </location>
</feature>
<name>G8TSW4_SULAD</name>
<reference evidence="2 3" key="2">
    <citation type="journal article" date="2012" name="Stand. Genomic Sci.">
        <title>Complete genome sequence of the moderately thermophilic mineral-sulfide-oxidizing firmicute Sulfobacillus acidophilus type strain (NAL(T)).</title>
        <authorList>
            <person name="Anderson I."/>
            <person name="Chertkov O."/>
            <person name="Chen A."/>
            <person name="Saunders E."/>
            <person name="Lapidus A."/>
            <person name="Nolan M."/>
            <person name="Lucas S."/>
            <person name="Hammon N."/>
            <person name="Deshpande S."/>
            <person name="Cheng J.F."/>
            <person name="Han C."/>
            <person name="Tapia R."/>
            <person name="Goodwin L.A."/>
            <person name="Pitluck S."/>
            <person name="Liolios K."/>
            <person name="Pagani I."/>
            <person name="Ivanova N."/>
            <person name="Mikhailova N."/>
            <person name="Pati A."/>
            <person name="Palaniappan K."/>
            <person name="Land M."/>
            <person name="Pan C."/>
            <person name="Rohde M."/>
            <person name="Pukall R."/>
            <person name="Goker M."/>
            <person name="Detter J.C."/>
            <person name="Woyke T."/>
            <person name="Bristow J."/>
            <person name="Eisen J.A."/>
            <person name="Markowitz V."/>
            <person name="Hugenholtz P."/>
            <person name="Kyrpides N.C."/>
            <person name="Klenk H.P."/>
            <person name="Mavromatis K."/>
        </authorList>
    </citation>
    <scope>NUCLEOTIDE SEQUENCE [LARGE SCALE GENOMIC DNA]</scope>
    <source>
        <strain evidence="3">ATCC 700253 / DSM 10332 / NAL</strain>
    </source>
</reference>
<keyword evidence="3" id="KW-1185">Reference proteome</keyword>
<dbReference type="SUPFAM" id="SSF81296">
    <property type="entry name" value="E set domains"/>
    <property type="match status" value="1"/>
</dbReference>
<dbReference type="Gene3D" id="2.60.40.10">
    <property type="entry name" value="Immunoglobulins"/>
    <property type="match status" value="3"/>
</dbReference>
<keyword evidence="1" id="KW-0732">Signal</keyword>
<dbReference type="SUPFAM" id="SSF51445">
    <property type="entry name" value="(Trans)glycosidases"/>
    <property type="match status" value="1"/>
</dbReference>
<evidence type="ECO:0000313" key="3">
    <source>
        <dbReference type="Proteomes" id="UP000005439"/>
    </source>
</evidence>
<dbReference type="InterPro" id="IPR013783">
    <property type="entry name" value="Ig-like_fold"/>
</dbReference>
<dbReference type="Gene3D" id="3.20.20.80">
    <property type="entry name" value="Glycosidases"/>
    <property type="match status" value="1"/>
</dbReference>
<dbReference type="EMBL" id="CP003179">
    <property type="protein sequence ID" value="AEW05579.1"/>
    <property type="molecule type" value="Genomic_DNA"/>
</dbReference>
<dbReference type="CDD" id="cd00102">
    <property type="entry name" value="IPT"/>
    <property type="match status" value="1"/>
</dbReference>
<dbReference type="KEGG" id="sap:Sulac_2093"/>
<accession>G8TSW4</accession>
<dbReference type="STRING" id="679936.Sulac_2093"/>
<gene>
    <name evidence="2" type="ordered locus">Sulac_2093</name>
</gene>
<dbReference type="InterPro" id="IPR017853">
    <property type="entry name" value="GH"/>
</dbReference>
<keyword evidence="2" id="KW-0675">Receptor</keyword>